<evidence type="ECO:0000313" key="9">
    <source>
        <dbReference type="WBParaSite" id="HNAJ_0000486801-mRNA-1"/>
    </source>
</evidence>
<dbReference type="Proteomes" id="UP000278807">
    <property type="component" value="Unassembled WGS sequence"/>
</dbReference>
<dbReference type="AlphaFoldDB" id="A0A0R3TCS9"/>
<evidence type="ECO:0000313" key="8">
    <source>
        <dbReference type="Proteomes" id="UP000278807"/>
    </source>
</evidence>
<dbReference type="EMBL" id="UZAE01003755">
    <property type="protein sequence ID" value="VDO00726.1"/>
    <property type="molecule type" value="Genomic_DNA"/>
</dbReference>
<evidence type="ECO:0000256" key="2">
    <source>
        <dbReference type="ARBA" id="ARBA00022448"/>
    </source>
</evidence>
<keyword evidence="5 6" id="KW-0472">Membrane</keyword>
<dbReference type="GO" id="GO:0016020">
    <property type="term" value="C:membrane"/>
    <property type="evidence" value="ECO:0007669"/>
    <property type="project" value="UniProtKB-SubCell"/>
</dbReference>
<protein>
    <submittedName>
        <fullName evidence="9">G_PROTEIN_RECEP_F2_4 domain-containing protein</fullName>
    </submittedName>
</protein>
<evidence type="ECO:0000256" key="6">
    <source>
        <dbReference type="SAM" id="Phobius"/>
    </source>
</evidence>
<evidence type="ECO:0000313" key="7">
    <source>
        <dbReference type="EMBL" id="VDO00726.1"/>
    </source>
</evidence>
<feature type="transmembrane region" description="Helical" evidence="6">
    <location>
        <begin position="12"/>
        <end position="33"/>
    </location>
</feature>
<dbReference type="SUPFAM" id="SSF161070">
    <property type="entry name" value="SNF-like"/>
    <property type="match status" value="1"/>
</dbReference>
<keyword evidence="8" id="KW-1185">Reference proteome</keyword>
<dbReference type="InterPro" id="IPR000175">
    <property type="entry name" value="Na/ntran_symport"/>
</dbReference>
<dbReference type="PROSITE" id="PS50267">
    <property type="entry name" value="NA_NEUROTRAN_SYMP_3"/>
    <property type="match status" value="1"/>
</dbReference>
<proteinExistence type="predicted"/>
<keyword evidence="3 6" id="KW-0812">Transmembrane</keyword>
<organism evidence="9">
    <name type="scientific">Rodentolepis nana</name>
    <name type="common">Dwarf tapeworm</name>
    <name type="synonym">Hymenolepis nana</name>
    <dbReference type="NCBI Taxonomy" id="102285"/>
    <lineage>
        <taxon>Eukaryota</taxon>
        <taxon>Metazoa</taxon>
        <taxon>Spiralia</taxon>
        <taxon>Lophotrochozoa</taxon>
        <taxon>Platyhelminthes</taxon>
        <taxon>Cestoda</taxon>
        <taxon>Eucestoda</taxon>
        <taxon>Cyclophyllidea</taxon>
        <taxon>Hymenolepididae</taxon>
        <taxon>Rodentolepis</taxon>
    </lineage>
</organism>
<name>A0A0R3TCS9_RODNA</name>
<evidence type="ECO:0000256" key="5">
    <source>
        <dbReference type="ARBA" id="ARBA00023136"/>
    </source>
</evidence>
<dbReference type="WBParaSite" id="HNAJ_0000486801-mRNA-1">
    <property type="protein sequence ID" value="HNAJ_0000486801-mRNA-1"/>
    <property type="gene ID" value="HNAJ_0000486801"/>
</dbReference>
<dbReference type="InterPro" id="IPR037272">
    <property type="entry name" value="SNS_sf"/>
</dbReference>
<feature type="transmembrane region" description="Helical" evidence="6">
    <location>
        <begin position="53"/>
        <end position="72"/>
    </location>
</feature>
<evidence type="ECO:0000256" key="3">
    <source>
        <dbReference type="ARBA" id="ARBA00022692"/>
    </source>
</evidence>
<evidence type="ECO:0000256" key="4">
    <source>
        <dbReference type="ARBA" id="ARBA00022989"/>
    </source>
</evidence>
<evidence type="ECO:0000256" key="1">
    <source>
        <dbReference type="ARBA" id="ARBA00004141"/>
    </source>
</evidence>
<keyword evidence="4 6" id="KW-1133">Transmembrane helix</keyword>
<reference evidence="7 8" key="2">
    <citation type="submission" date="2018-11" db="EMBL/GenBank/DDBJ databases">
        <authorList>
            <consortium name="Pathogen Informatics"/>
        </authorList>
    </citation>
    <scope>NUCLEOTIDE SEQUENCE [LARGE SCALE GENOMIC DNA]</scope>
</reference>
<keyword evidence="2" id="KW-0813">Transport</keyword>
<dbReference type="Pfam" id="PF00209">
    <property type="entry name" value="SNF"/>
    <property type="match status" value="1"/>
</dbReference>
<accession>A0A0R3TCS9</accession>
<sequence length="89" mass="10332">MLGQQWKISQIFLLTAWYFVTPCFMLYLFVTVIMDHTPPIFSNGQPFPQWTVALGWCIALVSIVPIPLFAVAEIWKHRKNPRNVNLNVN</sequence>
<reference evidence="9" key="1">
    <citation type="submission" date="2017-02" db="UniProtKB">
        <authorList>
            <consortium name="WormBaseParasite"/>
        </authorList>
    </citation>
    <scope>IDENTIFICATION</scope>
</reference>
<dbReference type="OrthoDB" id="6155318at2759"/>
<comment type="subcellular location">
    <subcellularLocation>
        <location evidence="1">Membrane</location>
        <topology evidence="1">Multi-pass membrane protein</topology>
    </subcellularLocation>
</comment>
<gene>
    <name evidence="7" type="ORF">HNAJ_LOCUS4866</name>
</gene>